<evidence type="ECO:0000313" key="3">
    <source>
        <dbReference type="Proteomes" id="UP000075903"/>
    </source>
</evidence>
<feature type="compositionally biased region" description="Polar residues" evidence="1">
    <location>
        <begin position="9"/>
        <end position="21"/>
    </location>
</feature>
<keyword evidence="3" id="KW-1185">Reference proteome</keyword>
<feature type="region of interest" description="Disordered" evidence="1">
    <location>
        <begin position="1"/>
        <end position="21"/>
    </location>
</feature>
<feature type="compositionally biased region" description="Acidic residues" evidence="1">
    <location>
        <begin position="275"/>
        <end position="284"/>
    </location>
</feature>
<dbReference type="Proteomes" id="UP000075903">
    <property type="component" value="Unassembled WGS sequence"/>
</dbReference>
<evidence type="ECO:0000256" key="1">
    <source>
        <dbReference type="SAM" id="MobiDB-lite"/>
    </source>
</evidence>
<reference evidence="2" key="1">
    <citation type="submission" date="2020-05" db="UniProtKB">
        <authorList>
            <consortium name="EnsemblMetazoa"/>
        </authorList>
    </citation>
    <scope>IDENTIFICATION</scope>
    <source>
        <strain evidence="2">MAF</strain>
    </source>
</reference>
<evidence type="ECO:0000313" key="2">
    <source>
        <dbReference type="EnsemblMetazoa" id="AMEM005628-PA"/>
    </source>
</evidence>
<dbReference type="EnsemblMetazoa" id="AMEM005628-RA">
    <property type="protein sequence ID" value="AMEM005628-PA"/>
    <property type="gene ID" value="AMEM005628"/>
</dbReference>
<sequence length="334" mass="35682">MYRRIRSWPWSSQGREKSFPQTPQLCDSLCVSRCIASAGMETYALPQVTHFLADCESRLRCVCLWRDRLLEVAYCLPHSGHLYLPLPFDVPFEAVADSPDESQSPAVDWSGPSAFEAVEAGGPALEEFAAATACTGAVSLEAFLRFFDRPSLDIRSSYVYNSAVLLPEIFWPGAGATTLALALTAGTLAAVPPEVEGVEDLCLRVTGAVPAASAEPLTITDVTELLADGCWCGRRLVRRAVGGASGTGGVLLDEREGEYLEEIDEELECTKENTLEEDEQEVPGETELAEHSVSDECSDVGGVSGPAVDGEMVFIVVAPSPSLCAEAAIVVVSS</sequence>
<name>A0A182UY25_ANOME</name>
<dbReference type="AlphaFoldDB" id="A0A182UY25"/>
<accession>A0A182UY25</accession>
<dbReference type="VEuPathDB" id="VectorBase:AMEM005628"/>
<organism evidence="2 3">
    <name type="scientific">Anopheles merus</name>
    <name type="common">Mosquito</name>
    <dbReference type="NCBI Taxonomy" id="30066"/>
    <lineage>
        <taxon>Eukaryota</taxon>
        <taxon>Metazoa</taxon>
        <taxon>Ecdysozoa</taxon>
        <taxon>Arthropoda</taxon>
        <taxon>Hexapoda</taxon>
        <taxon>Insecta</taxon>
        <taxon>Pterygota</taxon>
        <taxon>Neoptera</taxon>
        <taxon>Endopterygota</taxon>
        <taxon>Diptera</taxon>
        <taxon>Nematocera</taxon>
        <taxon>Culicoidea</taxon>
        <taxon>Culicidae</taxon>
        <taxon>Anophelinae</taxon>
        <taxon>Anopheles</taxon>
    </lineage>
</organism>
<protein>
    <submittedName>
        <fullName evidence="2">Uncharacterized protein</fullName>
    </submittedName>
</protein>
<feature type="region of interest" description="Disordered" evidence="1">
    <location>
        <begin position="274"/>
        <end position="301"/>
    </location>
</feature>
<proteinExistence type="predicted"/>